<organism evidence="1 2">
    <name type="scientific">Gynuella sunshinyii YC6258</name>
    <dbReference type="NCBI Taxonomy" id="1445510"/>
    <lineage>
        <taxon>Bacteria</taxon>
        <taxon>Pseudomonadati</taxon>
        <taxon>Pseudomonadota</taxon>
        <taxon>Gammaproteobacteria</taxon>
        <taxon>Oceanospirillales</taxon>
        <taxon>Saccharospirillaceae</taxon>
        <taxon>Gynuella</taxon>
    </lineage>
</organism>
<reference evidence="1 2" key="1">
    <citation type="submission" date="2014-01" db="EMBL/GenBank/DDBJ databases">
        <title>Full genme sequencing of cellulolytic bacterium Gynuella sunshinyii YC6258T gen. nov., sp. nov.</title>
        <authorList>
            <person name="Khan H."/>
            <person name="Chung E.J."/>
            <person name="Chung Y.R."/>
        </authorList>
    </citation>
    <scope>NUCLEOTIDE SEQUENCE [LARGE SCALE GENOMIC DNA]</scope>
    <source>
        <strain evidence="1 2">YC6258</strain>
    </source>
</reference>
<dbReference type="KEGG" id="gsn:YC6258_00238"/>
<dbReference type="STRING" id="1445510.YC6258_00238"/>
<evidence type="ECO:0000313" key="2">
    <source>
        <dbReference type="Proteomes" id="UP000032266"/>
    </source>
</evidence>
<name>A0A0C5UYE5_9GAMM</name>
<dbReference type="Proteomes" id="UP000032266">
    <property type="component" value="Chromosome"/>
</dbReference>
<keyword evidence="2" id="KW-1185">Reference proteome</keyword>
<protein>
    <submittedName>
        <fullName evidence="1">Uncharacterized protein</fullName>
    </submittedName>
</protein>
<dbReference type="InterPro" id="IPR010982">
    <property type="entry name" value="Lambda_DNA-bd_dom_sf"/>
</dbReference>
<dbReference type="GO" id="GO:0003677">
    <property type="term" value="F:DNA binding"/>
    <property type="evidence" value="ECO:0007669"/>
    <property type="project" value="InterPro"/>
</dbReference>
<proteinExistence type="predicted"/>
<dbReference type="EMBL" id="CP007142">
    <property type="protein sequence ID" value="AJQ92290.1"/>
    <property type="molecule type" value="Genomic_DNA"/>
</dbReference>
<sequence>MGRHHSVIGKMEQDRRKIEMLEFIAYCQVVGVDPHEGLEILIQSIHHSALSANYLRSPRID</sequence>
<dbReference type="AlphaFoldDB" id="A0A0C5UYE5"/>
<dbReference type="HOGENOM" id="CLU_066192_30_2_6"/>
<dbReference type="PATRIC" id="fig|1445510.3.peg.231"/>
<evidence type="ECO:0000313" key="1">
    <source>
        <dbReference type="EMBL" id="AJQ92290.1"/>
    </source>
</evidence>
<accession>A0A0C5UYE5</accession>
<gene>
    <name evidence="1" type="ORF">YC6258_00238</name>
</gene>
<dbReference type="Gene3D" id="1.10.260.40">
    <property type="entry name" value="lambda repressor-like DNA-binding domains"/>
    <property type="match status" value="1"/>
</dbReference>